<dbReference type="InterPro" id="IPR000887">
    <property type="entry name" value="Aldlse_KDPG_KHG"/>
</dbReference>
<sequence>MLALAPTRLIAILRGVKPEEAAAIACALVEVGFGAIEVPLNSPDPFRSIEIIARAIDGSALVGAGTVLLPGAVEAAANAGAGLIVAPNADPGVIECALKLGLGVLPGVATPTEAFAALGLGATGLKLFPAEAMPPEVVRAWRSVLPKNALLFPVGGVTPERIAPYRLAGADGFGIGGALYRPGTTTGEVAAIAKSFVAAWGATPDVR</sequence>
<evidence type="ECO:0000256" key="5">
    <source>
        <dbReference type="ARBA" id="ARBA00023277"/>
    </source>
</evidence>
<dbReference type="Gene3D" id="3.20.20.70">
    <property type="entry name" value="Aldolase class I"/>
    <property type="match status" value="1"/>
</dbReference>
<dbReference type="InterPro" id="IPR013785">
    <property type="entry name" value="Aldolase_TIM"/>
</dbReference>
<keyword evidence="5" id="KW-0119">Carbohydrate metabolism</keyword>
<evidence type="ECO:0000256" key="2">
    <source>
        <dbReference type="ARBA" id="ARBA00006906"/>
    </source>
</evidence>
<comment type="similarity">
    <text evidence="2">Belongs to the KHG/KDPG aldolase family.</text>
</comment>
<keyword evidence="7" id="KW-1185">Reference proteome</keyword>
<organism evidence="6 7">
    <name type="scientific">Roseiarcus fermentans</name>
    <dbReference type="NCBI Taxonomy" id="1473586"/>
    <lineage>
        <taxon>Bacteria</taxon>
        <taxon>Pseudomonadati</taxon>
        <taxon>Pseudomonadota</taxon>
        <taxon>Alphaproteobacteria</taxon>
        <taxon>Hyphomicrobiales</taxon>
        <taxon>Roseiarcaceae</taxon>
        <taxon>Roseiarcus</taxon>
    </lineage>
</organism>
<comment type="subunit">
    <text evidence="3">Homotrimer.</text>
</comment>
<dbReference type="RefSeq" id="WP_113888728.1">
    <property type="nucleotide sequence ID" value="NZ_QNRK01000007.1"/>
</dbReference>
<dbReference type="NCBIfam" id="NF006600">
    <property type="entry name" value="PRK09140.1"/>
    <property type="match status" value="1"/>
</dbReference>
<evidence type="ECO:0000313" key="6">
    <source>
        <dbReference type="EMBL" id="RBP15922.1"/>
    </source>
</evidence>
<name>A0A366FMQ8_9HYPH</name>
<gene>
    <name evidence="6" type="ORF">DFR50_107192</name>
</gene>
<keyword evidence="4" id="KW-0456">Lyase</keyword>
<evidence type="ECO:0000256" key="4">
    <source>
        <dbReference type="ARBA" id="ARBA00023239"/>
    </source>
</evidence>
<comment type="pathway">
    <text evidence="1">Carbohydrate acid metabolism.</text>
</comment>
<evidence type="ECO:0000256" key="3">
    <source>
        <dbReference type="ARBA" id="ARBA00011233"/>
    </source>
</evidence>
<evidence type="ECO:0000256" key="1">
    <source>
        <dbReference type="ARBA" id="ARBA00004761"/>
    </source>
</evidence>
<dbReference type="PANTHER" id="PTHR30246">
    <property type="entry name" value="2-KETO-3-DEOXY-6-PHOSPHOGLUCONATE ALDOLASE"/>
    <property type="match status" value="1"/>
</dbReference>
<dbReference type="EMBL" id="QNRK01000007">
    <property type="protein sequence ID" value="RBP15922.1"/>
    <property type="molecule type" value="Genomic_DNA"/>
</dbReference>
<dbReference type="Proteomes" id="UP000253529">
    <property type="component" value="Unassembled WGS sequence"/>
</dbReference>
<dbReference type="CDD" id="cd00452">
    <property type="entry name" value="KDPG_aldolase"/>
    <property type="match status" value="1"/>
</dbReference>
<evidence type="ECO:0000313" key="7">
    <source>
        <dbReference type="Proteomes" id="UP000253529"/>
    </source>
</evidence>
<proteinExistence type="inferred from homology"/>
<dbReference type="AlphaFoldDB" id="A0A366FMQ8"/>
<dbReference type="OrthoDB" id="7204076at2"/>
<dbReference type="Pfam" id="PF01081">
    <property type="entry name" value="Aldolase"/>
    <property type="match status" value="1"/>
</dbReference>
<accession>A0A366FMQ8</accession>
<reference evidence="6 7" key="1">
    <citation type="submission" date="2018-06" db="EMBL/GenBank/DDBJ databases">
        <title>Genomic Encyclopedia of Type Strains, Phase IV (KMG-IV): sequencing the most valuable type-strain genomes for metagenomic binning, comparative biology and taxonomic classification.</title>
        <authorList>
            <person name="Goeker M."/>
        </authorList>
    </citation>
    <scope>NUCLEOTIDE SEQUENCE [LARGE SCALE GENOMIC DNA]</scope>
    <source>
        <strain evidence="6 7">DSM 24875</strain>
    </source>
</reference>
<dbReference type="SUPFAM" id="SSF51569">
    <property type="entry name" value="Aldolase"/>
    <property type="match status" value="1"/>
</dbReference>
<comment type="caution">
    <text evidence="6">The sequence shown here is derived from an EMBL/GenBank/DDBJ whole genome shotgun (WGS) entry which is preliminary data.</text>
</comment>
<dbReference type="GO" id="GO:0016829">
    <property type="term" value="F:lyase activity"/>
    <property type="evidence" value="ECO:0007669"/>
    <property type="project" value="UniProtKB-KW"/>
</dbReference>
<dbReference type="PANTHER" id="PTHR30246:SF1">
    <property type="entry name" value="2-DEHYDRO-3-DEOXY-6-PHOSPHOGALACTONATE ALDOLASE-RELATED"/>
    <property type="match status" value="1"/>
</dbReference>
<protein>
    <submittedName>
        <fullName evidence="6">2-keto-3-deoxy-phosphogalactonate aldolase</fullName>
    </submittedName>
</protein>